<evidence type="ECO:0000313" key="2">
    <source>
        <dbReference type="Proteomes" id="UP000304953"/>
    </source>
</evidence>
<dbReference type="EMBL" id="SRYA01000010">
    <property type="protein sequence ID" value="TGY97085.1"/>
    <property type="molecule type" value="Genomic_DNA"/>
</dbReference>
<name>A0AC61RZ46_9FIRM</name>
<gene>
    <name evidence="1" type="ORF">E5329_06445</name>
</gene>
<keyword evidence="2" id="KW-1185">Reference proteome</keyword>
<comment type="caution">
    <text evidence="1">The sequence shown here is derived from an EMBL/GenBank/DDBJ whole genome shotgun (WGS) entry which is preliminary data.</text>
</comment>
<reference evidence="1" key="1">
    <citation type="submission" date="2019-04" db="EMBL/GenBank/DDBJ databases">
        <title>Microbes associate with the intestines of laboratory mice.</title>
        <authorList>
            <person name="Navarre W."/>
            <person name="Wong E."/>
            <person name="Huang K."/>
            <person name="Tropini C."/>
            <person name="Ng K."/>
            <person name="Yu B."/>
        </authorList>
    </citation>
    <scope>NUCLEOTIDE SEQUENCE</scope>
    <source>
        <strain evidence="1">NM01_1-7b</strain>
    </source>
</reference>
<protein>
    <submittedName>
        <fullName evidence="1">Protein-glutamate O-methyltransferase CheR</fullName>
    </submittedName>
</protein>
<evidence type="ECO:0000313" key="1">
    <source>
        <dbReference type="EMBL" id="TGY97085.1"/>
    </source>
</evidence>
<proteinExistence type="predicted"/>
<organism evidence="1 2">
    <name type="scientific">Petralouisia muris</name>
    <dbReference type="NCBI Taxonomy" id="3032872"/>
    <lineage>
        <taxon>Bacteria</taxon>
        <taxon>Bacillati</taxon>
        <taxon>Bacillota</taxon>
        <taxon>Clostridia</taxon>
        <taxon>Lachnospirales</taxon>
        <taxon>Lachnospiraceae</taxon>
        <taxon>Petralouisia</taxon>
    </lineage>
</organism>
<accession>A0AC61RZ46</accession>
<dbReference type="Proteomes" id="UP000304953">
    <property type="component" value="Unassembled WGS sequence"/>
</dbReference>
<sequence>MITEQEFHRIAVYVKQKYGIDLSGKQILVNGRMENYLLRNGYSGYDDYMTKVENNPKGEEARNLINVLTTNHTYFMREFEHLDYMKKVILPQIKVKEASARDVRIWSAASSTGEEPYTIAMVLRDYFGPEPNRWDTRVLATDISTKVLEKAQRGKYLKEQIEPLPESWKKRYFKKVNDLEYQVTKELRGEVIFRQFNLMNKFPFHKKFHVVFMRNVMIYFDEATKRQLLSRVYDFLEPGGYLFVGTTEAVDRKGLKFQYVEPSIYRK</sequence>